<feature type="compositionally biased region" description="Basic and acidic residues" evidence="1">
    <location>
        <begin position="311"/>
        <end position="323"/>
    </location>
</feature>
<feature type="region of interest" description="Disordered" evidence="1">
    <location>
        <begin position="683"/>
        <end position="715"/>
    </location>
</feature>
<feature type="compositionally biased region" description="Polar residues" evidence="1">
    <location>
        <begin position="402"/>
        <end position="412"/>
    </location>
</feature>
<dbReference type="EMBL" id="JAMQYH010000005">
    <property type="protein sequence ID" value="KAJ1685815.1"/>
    <property type="molecule type" value="Genomic_DNA"/>
</dbReference>
<accession>A0A9Q0HGM6</accession>
<feature type="compositionally biased region" description="Basic and acidic residues" evidence="1">
    <location>
        <begin position="439"/>
        <end position="455"/>
    </location>
</feature>
<feature type="region of interest" description="Disordered" evidence="1">
    <location>
        <begin position="83"/>
        <end position="330"/>
    </location>
</feature>
<name>A0A9Q0HGM6_9POAL</name>
<gene>
    <name evidence="2" type="ORF">LUZ63_017205</name>
</gene>
<proteinExistence type="predicted"/>
<dbReference type="OrthoDB" id="1929779at2759"/>
<dbReference type="AlphaFoldDB" id="A0A9Q0HGM6"/>
<comment type="caution">
    <text evidence="2">The sequence shown here is derived from an EMBL/GenBank/DDBJ whole genome shotgun (WGS) entry which is preliminary data.</text>
</comment>
<dbReference type="PANTHER" id="PTHR31949:SF3">
    <property type="entry name" value="RUN_FYVE DOMAIN PROTEIN"/>
    <property type="match status" value="1"/>
</dbReference>
<dbReference type="PANTHER" id="PTHR31949">
    <property type="entry name" value="GASTRIC MUCIN-LIKE PROTEIN"/>
    <property type="match status" value="1"/>
</dbReference>
<feature type="region of interest" description="Disordered" evidence="1">
    <location>
        <begin position="402"/>
        <end position="455"/>
    </location>
</feature>
<protein>
    <submittedName>
        <fullName evidence="2">Uncharacterized protein</fullName>
    </submittedName>
</protein>
<feature type="compositionally biased region" description="Low complexity" evidence="1">
    <location>
        <begin position="415"/>
        <end position="428"/>
    </location>
</feature>
<feature type="region of interest" description="Disordered" evidence="1">
    <location>
        <begin position="1040"/>
        <end position="1099"/>
    </location>
</feature>
<dbReference type="GO" id="GO:0055028">
    <property type="term" value="C:cortical microtubule"/>
    <property type="evidence" value="ECO:0007669"/>
    <property type="project" value="TreeGrafter"/>
</dbReference>
<feature type="compositionally biased region" description="Low complexity" evidence="1">
    <location>
        <begin position="150"/>
        <end position="198"/>
    </location>
</feature>
<feature type="compositionally biased region" description="Polar residues" evidence="1">
    <location>
        <begin position="235"/>
        <end position="244"/>
    </location>
</feature>
<reference evidence="2" key="1">
    <citation type="journal article" date="2022" name="Cell">
        <title>Repeat-based holocentromeres influence genome architecture and karyotype evolution.</title>
        <authorList>
            <person name="Hofstatter P.G."/>
            <person name="Thangavel G."/>
            <person name="Lux T."/>
            <person name="Neumann P."/>
            <person name="Vondrak T."/>
            <person name="Novak P."/>
            <person name="Zhang M."/>
            <person name="Costa L."/>
            <person name="Castellani M."/>
            <person name="Scott A."/>
            <person name="Toegelov H."/>
            <person name="Fuchs J."/>
            <person name="Mata-Sucre Y."/>
            <person name="Dias Y."/>
            <person name="Vanzela A.L.L."/>
            <person name="Huettel B."/>
            <person name="Almeida C.C.S."/>
            <person name="Simkova H."/>
            <person name="Souza G."/>
            <person name="Pedrosa-Harand A."/>
            <person name="Macas J."/>
            <person name="Mayer K.F.X."/>
            <person name="Houben A."/>
            <person name="Marques A."/>
        </authorList>
    </citation>
    <scope>NUCLEOTIDE SEQUENCE</scope>
    <source>
        <strain evidence="2">RhyBre1mFocal</strain>
    </source>
</reference>
<keyword evidence="3" id="KW-1185">Reference proteome</keyword>
<dbReference type="Proteomes" id="UP001151287">
    <property type="component" value="Unassembled WGS sequence"/>
</dbReference>
<feature type="compositionally biased region" description="Polar residues" evidence="1">
    <location>
        <begin position="129"/>
        <end position="145"/>
    </location>
</feature>
<evidence type="ECO:0000313" key="2">
    <source>
        <dbReference type="EMBL" id="KAJ1685815.1"/>
    </source>
</evidence>
<evidence type="ECO:0000313" key="3">
    <source>
        <dbReference type="Proteomes" id="UP001151287"/>
    </source>
</evidence>
<feature type="compositionally biased region" description="Low complexity" evidence="1">
    <location>
        <begin position="298"/>
        <end position="310"/>
    </location>
</feature>
<feature type="compositionally biased region" description="Pro residues" evidence="1">
    <location>
        <begin position="252"/>
        <end position="261"/>
    </location>
</feature>
<feature type="compositionally biased region" description="Low complexity" evidence="1">
    <location>
        <begin position="206"/>
        <end position="222"/>
    </location>
</feature>
<feature type="region of interest" description="Disordered" evidence="1">
    <location>
        <begin position="1"/>
        <end position="28"/>
    </location>
</feature>
<organism evidence="2 3">
    <name type="scientific">Rhynchospora breviuscula</name>
    <dbReference type="NCBI Taxonomy" id="2022672"/>
    <lineage>
        <taxon>Eukaryota</taxon>
        <taxon>Viridiplantae</taxon>
        <taxon>Streptophyta</taxon>
        <taxon>Embryophyta</taxon>
        <taxon>Tracheophyta</taxon>
        <taxon>Spermatophyta</taxon>
        <taxon>Magnoliopsida</taxon>
        <taxon>Liliopsida</taxon>
        <taxon>Poales</taxon>
        <taxon>Cyperaceae</taxon>
        <taxon>Cyperoideae</taxon>
        <taxon>Rhynchosporeae</taxon>
        <taxon>Rhynchospora</taxon>
    </lineage>
</organism>
<evidence type="ECO:0000256" key="1">
    <source>
        <dbReference type="SAM" id="MobiDB-lite"/>
    </source>
</evidence>
<sequence length="1099" mass="121449">MPPSPSLRVSPGRERTKEVHKRGRSLEHSLSYKPKDDDLLLFADIQSGEKEKESFLLQSSDDFDDSLNKLRFFSEFKPVNIPARGESSDLLNAEGDKNDYDWLLTPPDTPLFPSLDDEEPPPLKVITRGRTQSQTKSLSRSSTMERTQRSSRSSASPSRHSPSPRSTVSTIHSMPRQSSASRASSPSLVRTPTPTRRPATPPTKPSTPTRRSASPTPRRISTGSLSQPKRGISPVKSSRGNSPSPKIRGWDPNPPGFPTETPPNLRTSLPDRPISRSRGLSPASGVGSDLSSRYRRQSMSPTPSRSASSSHSHDRDHFSHSTGDDDIDSMSSFSNSITARKNIGMIKNKTVAVSRKPAKNIITVGSAPKRSFDSALWLMDHRKAPQNMFRPLLSSVPTTSFVTGKANSTSRPMFSRNSSLTTSSNASSEHGATVAPYIDSDHDQVDYPDGESEKIEGSDVHEEVFTFDKVDVLDENLDRNEELLERPLGDFGREMVEVTCSRCRKRFFIMEDDADVDLCEECVAADRIAVLQPGVMRDELAWMEISTKSEDNLCQKAKSENVPYEKESSIPELVEVTMKSEDDFHQKAKSKNVPYEKEPSMLLPELSSKEIMEESNDLEHSVLEMDKEKQMEILRERVSNDLNLDKTTEATAPEVDASRKFVPEEHYTDLEVKDLPAQQISIHAQSERQQPPPESKWGDLNKEPTISDLGSYTKQHQTEITIGPMHRVENTEGSGISVLLMQRSNSSKWPVVEGRSFSTTNIHCSEPSYTRDSTSVLKRSLGHQSSSASSSVDLGPFRNTEARLHRLLRNRNKTSGRHVSSFSTGSVSDMSISGSSIHIGPRSDNNEELCNSFDGEYCKGSETASPSVSERNVKGAQNISIENEASDVLEASVEEYDVRILDVQNEAESEQIEPTKMDSLDESHTLIVSEKNELATPVESGIVEVSSDNHVELSSAKPETAKQQKQRSFTLEEATDTILFCSSIVHDLAYNAATIAIEKENASQEVIEESRPTIAAINIPTTKPDSSTGLPVKRIVNARKVKRKRPETENLTSGEPEGRDAKGSDLLPAAGDGGVHKREGLKQQPPPAKLEAKCNCTIM</sequence>
<dbReference type="GO" id="GO:0043622">
    <property type="term" value="P:cortical microtubule organization"/>
    <property type="evidence" value="ECO:0007669"/>
    <property type="project" value="TreeGrafter"/>
</dbReference>